<reference evidence="3" key="1">
    <citation type="submission" date="2025-08" db="UniProtKB">
        <authorList>
            <consortium name="RefSeq"/>
        </authorList>
    </citation>
    <scope>IDENTIFICATION</scope>
    <source>
        <tissue evidence="3">Young leaves</tissue>
    </source>
</reference>
<dbReference type="RefSeq" id="XP_008805076.2">
    <property type="nucleotide sequence ID" value="XM_008806854.4"/>
</dbReference>
<dbReference type="Proteomes" id="UP000228380">
    <property type="component" value="Unplaced"/>
</dbReference>
<dbReference type="KEGG" id="pda:103718163"/>
<feature type="region of interest" description="Disordered" evidence="1">
    <location>
        <begin position="189"/>
        <end position="221"/>
    </location>
</feature>
<feature type="region of interest" description="Disordered" evidence="1">
    <location>
        <begin position="1"/>
        <end position="108"/>
    </location>
</feature>
<dbReference type="PANTHER" id="PTHR31343:SF8">
    <property type="entry name" value="OS07G0246600 PROTEIN"/>
    <property type="match status" value="1"/>
</dbReference>
<organism evidence="2 3">
    <name type="scientific">Phoenix dactylifera</name>
    <name type="common">Date palm</name>
    <dbReference type="NCBI Taxonomy" id="42345"/>
    <lineage>
        <taxon>Eukaryota</taxon>
        <taxon>Viridiplantae</taxon>
        <taxon>Streptophyta</taxon>
        <taxon>Embryophyta</taxon>
        <taxon>Tracheophyta</taxon>
        <taxon>Spermatophyta</taxon>
        <taxon>Magnoliopsida</taxon>
        <taxon>Liliopsida</taxon>
        <taxon>Arecaceae</taxon>
        <taxon>Coryphoideae</taxon>
        <taxon>Phoeniceae</taxon>
        <taxon>Phoenix</taxon>
    </lineage>
</organism>
<dbReference type="AlphaFoldDB" id="A0A8B7CRS6"/>
<proteinExistence type="predicted"/>
<dbReference type="GeneID" id="103718163"/>
<evidence type="ECO:0000256" key="1">
    <source>
        <dbReference type="SAM" id="MobiDB-lite"/>
    </source>
</evidence>
<name>A0A8B7CRS6_PHODC</name>
<sequence length="420" mass="46864">MAGSGGSSSSSSSSARGHGVDRFYNPPAVRRQMEQQKLLQQQQQRRRQSPPPRAAKMKARPSPVSLPPPVEVAENRAESDDSSSKPSVSSSSSSPPPRPLPPAGNLDRFLESTTPVVPVQYFPNTSVRGWRNCGESKPYFCLGDLWESFKEWSAYGAGVPLVLNGSDRVVQYYVPYLSAIQLYADPSRPSLRLRRPGEESDGEPYLDTSSEDSSESEADRLRERMASLGTTSHLGQEGFLSDDGEACNPAILPVFEYLERDPPYGREPLADKISILASKFPELKTYKSCDLLPFSWMSVAWYPIYRIPTGPTLKDLDACFLTFHLLAAPPKDTSSAHMEVPNSCSIRNISCSTDRSTKLPLCVFGLASYKLRGSIWMTNGLHERQLASSLLQAADQWLRLRQVDHPDYRFFISHYNTFRR</sequence>
<dbReference type="PANTHER" id="PTHR31343">
    <property type="entry name" value="T15D22.8"/>
    <property type="match status" value="1"/>
</dbReference>
<dbReference type="InterPro" id="IPR008507">
    <property type="entry name" value="DUF789"/>
</dbReference>
<accession>A0A8B7CRS6</accession>
<feature type="compositionally biased region" description="Acidic residues" evidence="1">
    <location>
        <begin position="199"/>
        <end position="216"/>
    </location>
</feature>
<feature type="compositionally biased region" description="Low complexity" evidence="1">
    <location>
        <begin position="84"/>
        <end position="93"/>
    </location>
</feature>
<keyword evidence="2" id="KW-1185">Reference proteome</keyword>
<protein>
    <submittedName>
        <fullName evidence="3">Uncharacterized protein LOC103718163 isoform X1</fullName>
    </submittedName>
</protein>
<evidence type="ECO:0000313" key="2">
    <source>
        <dbReference type="Proteomes" id="UP000228380"/>
    </source>
</evidence>
<feature type="compositionally biased region" description="Basic and acidic residues" evidence="1">
    <location>
        <begin position="73"/>
        <end position="83"/>
    </location>
</feature>
<gene>
    <name evidence="3" type="primary">LOC103718163</name>
</gene>
<dbReference type="Pfam" id="PF05623">
    <property type="entry name" value="DUF789"/>
    <property type="match status" value="1"/>
</dbReference>
<evidence type="ECO:0000313" key="3">
    <source>
        <dbReference type="RefSeq" id="XP_008805076.2"/>
    </source>
</evidence>